<feature type="transmembrane region" description="Helical" evidence="1">
    <location>
        <begin position="72"/>
        <end position="95"/>
    </location>
</feature>
<dbReference type="EMBL" id="PJQY01002506">
    <property type="protein sequence ID" value="PQP92983.1"/>
    <property type="molecule type" value="Genomic_DNA"/>
</dbReference>
<evidence type="ECO:0000313" key="3">
    <source>
        <dbReference type="Proteomes" id="UP000250321"/>
    </source>
</evidence>
<sequence>MMKHFKTGTYVLRLLCLEAIIYYRWFYSKVVKSHDSILYLRARVVLAPISKGTYALHLLFTNRVILRSSKVVILELQIQSAASSMILGCLAFMLAL</sequence>
<proteinExistence type="predicted"/>
<gene>
    <name evidence="2" type="ORF">Pyn_10298</name>
</gene>
<protein>
    <submittedName>
        <fullName evidence="2">Uncharacterized protein</fullName>
    </submittedName>
</protein>
<evidence type="ECO:0000256" key="1">
    <source>
        <dbReference type="SAM" id="Phobius"/>
    </source>
</evidence>
<comment type="caution">
    <text evidence="2">The sequence shown here is derived from an EMBL/GenBank/DDBJ whole genome shotgun (WGS) entry which is preliminary data.</text>
</comment>
<keyword evidence="1" id="KW-0472">Membrane</keyword>
<dbReference type="AlphaFoldDB" id="A0A314XNS9"/>
<reference evidence="2 3" key="1">
    <citation type="submission" date="2018-02" db="EMBL/GenBank/DDBJ databases">
        <title>Draft genome of wild Prunus yedoensis var. nudiflora.</title>
        <authorList>
            <person name="Baek S."/>
            <person name="Kim J.-H."/>
            <person name="Choi K."/>
            <person name="Kim G.-B."/>
            <person name="Cho A."/>
            <person name="Jang H."/>
            <person name="Shin C.-H."/>
            <person name="Yu H.-J."/>
            <person name="Mun J.-H."/>
        </authorList>
    </citation>
    <scope>NUCLEOTIDE SEQUENCE [LARGE SCALE GENOMIC DNA]</scope>
    <source>
        <strain evidence="3">cv. Jeju island</strain>
        <tissue evidence="2">Leaf</tissue>
    </source>
</reference>
<feature type="transmembrane region" description="Helical" evidence="1">
    <location>
        <begin position="38"/>
        <end position="60"/>
    </location>
</feature>
<accession>A0A314XNS9</accession>
<organism evidence="2 3">
    <name type="scientific">Prunus yedoensis var. nudiflora</name>
    <dbReference type="NCBI Taxonomy" id="2094558"/>
    <lineage>
        <taxon>Eukaryota</taxon>
        <taxon>Viridiplantae</taxon>
        <taxon>Streptophyta</taxon>
        <taxon>Embryophyta</taxon>
        <taxon>Tracheophyta</taxon>
        <taxon>Spermatophyta</taxon>
        <taxon>Magnoliopsida</taxon>
        <taxon>eudicotyledons</taxon>
        <taxon>Gunneridae</taxon>
        <taxon>Pentapetalae</taxon>
        <taxon>rosids</taxon>
        <taxon>fabids</taxon>
        <taxon>Rosales</taxon>
        <taxon>Rosaceae</taxon>
        <taxon>Amygdaloideae</taxon>
        <taxon>Amygdaleae</taxon>
        <taxon>Prunus</taxon>
    </lineage>
</organism>
<feature type="transmembrane region" description="Helical" evidence="1">
    <location>
        <begin position="7"/>
        <end position="26"/>
    </location>
</feature>
<keyword evidence="1" id="KW-0812">Transmembrane</keyword>
<dbReference type="Proteomes" id="UP000250321">
    <property type="component" value="Unassembled WGS sequence"/>
</dbReference>
<keyword evidence="3" id="KW-1185">Reference proteome</keyword>
<name>A0A314XNS9_PRUYE</name>
<evidence type="ECO:0000313" key="2">
    <source>
        <dbReference type="EMBL" id="PQP92983.1"/>
    </source>
</evidence>
<keyword evidence="1" id="KW-1133">Transmembrane helix</keyword>